<sequence>MLVIIALISLNVNVYSVDLLDVDTHQEQFIWLLAIFAIWITVFVMSNNLIVLFFC</sequence>
<keyword evidence="1" id="KW-0812">Transmembrane</keyword>
<evidence type="ECO:0000313" key="2">
    <source>
        <dbReference type="EMBL" id="SVB98194.1"/>
    </source>
</evidence>
<protein>
    <recommendedName>
        <fullName evidence="3">NADH-Ubiquinone oxidoreductase (complex I) chain 5 N-terminal domain-containing protein</fullName>
    </recommendedName>
</protein>
<name>A0A382IEQ7_9ZZZZ</name>
<reference evidence="2" key="1">
    <citation type="submission" date="2018-05" db="EMBL/GenBank/DDBJ databases">
        <authorList>
            <person name="Lanie J.A."/>
            <person name="Ng W.-L."/>
            <person name="Kazmierczak K.M."/>
            <person name="Andrzejewski T.M."/>
            <person name="Davidsen T.M."/>
            <person name="Wayne K.J."/>
            <person name="Tettelin H."/>
            <person name="Glass J.I."/>
            <person name="Rusch D."/>
            <person name="Podicherti R."/>
            <person name="Tsui H.-C.T."/>
            <person name="Winkler M.E."/>
        </authorList>
    </citation>
    <scope>NUCLEOTIDE SEQUENCE</scope>
</reference>
<evidence type="ECO:0000256" key="1">
    <source>
        <dbReference type="SAM" id="Phobius"/>
    </source>
</evidence>
<gene>
    <name evidence="2" type="ORF">METZ01_LOCUS251048</name>
</gene>
<keyword evidence="1" id="KW-1133">Transmembrane helix</keyword>
<dbReference type="EMBL" id="UINC01066972">
    <property type="protein sequence ID" value="SVB98194.1"/>
    <property type="molecule type" value="Genomic_DNA"/>
</dbReference>
<dbReference type="AlphaFoldDB" id="A0A382IEQ7"/>
<organism evidence="2">
    <name type="scientific">marine metagenome</name>
    <dbReference type="NCBI Taxonomy" id="408172"/>
    <lineage>
        <taxon>unclassified sequences</taxon>
        <taxon>metagenomes</taxon>
        <taxon>ecological metagenomes</taxon>
    </lineage>
</organism>
<evidence type="ECO:0008006" key="3">
    <source>
        <dbReference type="Google" id="ProtNLM"/>
    </source>
</evidence>
<keyword evidence="1" id="KW-0472">Membrane</keyword>
<feature type="transmembrane region" description="Helical" evidence="1">
    <location>
        <begin position="30"/>
        <end position="54"/>
    </location>
</feature>
<accession>A0A382IEQ7</accession>
<proteinExistence type="predicted"/>